<dbReference type="Proteomes" id="UP000605392">
    <property type="component" value="Unassembled WGS sequence"/>
</dbReference>
<evidence type="ECO:0000313" key="2">
    <source>
        <dbReference type="Proteomes" id="UP000605392"/>
    </source>
</evidence>
<dbReference type="EMBL" id="BMFN01000002">
    <property type="protein sequence ID" value="GGF66963.1"/>
    <property type="molecule type" value="Genomic_DNA"/>
</dbReference>
<organism evidence="1 2">
    <name type="scientific">Hymenobacter qilianensis</name>
    <dbReference type="NCBI Taxonomy" id="1385715"/>
    <lineage>
        <taxon>Bacteria</taxon>
        <taxon>Pseudomonadati</taxon>
        <taxon>Bacteroidota</taxon>
        <taxon>Cytophagia</taxon>
        <taxon>Cytophagales</taxon>
        <taxon>Hymenobacteraceae</taxon>
        <taxon>Hymenobacter</taxon>
    </lineage>
</organism>
<sequence>MNPLIASNKSSFSGRTRQWLALAAGLLLVSSCQVSQPIAKQNLPPAPATFAGAGSDTSSIAAIPWRQFFADPRLVGLLDTALQANPDLLIALQRVEVARANVRIARGALLPRVDAGASVSVDRFPPNGTRGPNTTNDGRAIPTPTTDYFLGLSSAWEIDIWGRLRSRRKAAIARLLATEQGRRLVQTALVAQVASLYYELLALDTQNEVIGKNLRLQERALEIVKLQKLGGRATELAVQQFTAQLLRTQSLQAVVNQSIIRAENEINRLLGRYPQPIRRGRPIREQELPAVVVAGLPSTMLLRRPDVQRAELELVATRADVSAARAAFLPALTLSPYVGLNAYKSSLLFATPSSLALGALANLSAPLLNRNFLKAALSQATAQQQAAYYGYQQAVQTGFQEVTTSLRGVENYRRVYELQAQEVVALTKAVEISNDLYTASYATYLEVITAQRSALEAELNLANTRREQFLLLIELYRALGGGWSATPGSE</sequence>
<keyword evidence="2" id="KW-1185">Reference proteome</keyword>
<evidence type="ECO:0000313" key="1">
    <source>
        <dbReference type="EMBL" id="GGF66963.1"/>
    </source>
</evidence>
<comment type="caution">
    <text evidence="1">The sequence shown here is derived from an EMBL/GenBank/DDBJ whole genome shotgun (WGS) entry which is preliminary data.</text>
</comment>
<gene>
    <name evidence="1" type="ORF">GCM10011375_22470</name>
</gene>
<name>A0ACB5PS61_9BACT</name>
<reference evidence="1 2" key="1">
    <citation type="journal article" date="2019" name="Int. J. Syst. Evol. Microbiol.">
        <title>The Global Catalogue of Microorganisms (GCM) 10K type strain sequencing project: providing services to taxonomists for standard genome sequencing and annotation.</title>
        <authorList>
            <consortium name="The Broad Institute Genomics Platform"/>
            <consortium name="The Broad Institute Genome Sequencing Center for Infectious Disease"/>
            <person name="Wu L."/>
            <person name="Ma J."/>
        </authorList>
    </citation>
    <scope>NUCLEOTIDE SEQUENCE [LARGE SCALE GENOMIC DNA]</scope>
    <source>
        <strain evidence="1 2">CGMCC 1.12720</strain>
    </source>
</reference>
<proteinExistence type="predicted"/>
<protein>
    <submittedName>
        <fullName evidence="1">RND transporter</fullName>
    </submittedName>
</protein>
<accession>A0ACB5PS61</accession>